<reference evidence="3" key="1">
    <citation type="journal article" date="2019" name="Int. J. Syst. Evol. Microbiol.">
        <title>The Global Catalogue of Microorganisms (GCM) 10K type strain sequencing project: providing services to taxonomists for standard genome sequencing and annotation.</title>
        <authorList>
            <consortium name="The Broad Institute Genomics Platform"/>
            <consortium name="The Broad Institute Genome Sequencing Center for Infectious Disease"/>
            <person name="Wu L."/>
            <person name="Ma J."/>
        </authorList>
    </citation>
    <scope>NUCLEOTIDE SEQUENCE [LARGE SCALE GENOMIC DNA]</scope>
    <source>
        <strain evidence="3">KCTC 3950</strain>
    </source>
</reference>
<proteinExistence type="predicted"/>
<keyword evidence="1" id="KW-0472">Membrane</keyword>
<evidence type="ECO:0000313" key="2">
    <source>
        <dbReference type="EMBL" id="MFD2613954.1"/>
    </source>
</evidence>
<feature type="transmembrane region" description="Helical" evidence="1">
    <location>
        <begin position="203"/>
        <end position="222"/>
    </location>
</feature>
<evidence type="ECO:0000313" key="3">
    <source>
        <dbReference type="Proteomes" id="UP001597541"/>
    </source>
</evidence>
<dbReference type="Proteomes" id="UP001597541">
    <property type="component" value="Unassembled WGS sequence"/>
</dbReference>
<feature type="transmembrane region" description="Helical" evidence="1">
    <location>
        <begin position="242"/>
        <end position="260"/>
    </location>
</feature>
<protein>
    <submittedName>
        <fullName evidence="2">EpsG family protein</fullName>
    </submittedName>
</protein>
<gene>
    <name evidence="2" type="ORF">ACFSUF_16180</name>
</gene>
<feature type="transmembrane region" description="Helical" evidence="1">
    <location>
        <begin position="322"/>
        <end position="347"/>
    </location>
</feature>
<feature type="transmembrane region" description="Helical" evidence="1">
    <location>
        <begin position="298"/>
        <end position="315"/>
    </location>
</feature>
<evidence type="ECO:0000256" key="1">
    <source>
        <dbReference type="SAM" id="Phobius"/>
    </source>
</evidence>
<keyword evidence="1" id="KW-1133">Transmembrane helix</keyword>
<dbReference type="RefSeq" id="WP_377604278.1">
    <property type="nucleotide sequence ID" value="NZ_JBHUME010000009.1"/>
</dbReference>
<accession>A0ABW5PHF2</accession>
<keyword evidence="3" id="KW-1185">Reference proteome</keyword>
<feature type="transmembrane region" description="Helical" evidence="1">
    <location>
        <begin position="272"/>
        <end position="292"/>
    </location>
</feature>
<dbReference type="Pfam" id="PF14897">
    <property type="entry name" value="EpsG"/>
    <property type="match status" value="1"/>
</dbReference>
<organism evidence="2 3">
    <name type="scientific">Paenibacillus gansuensis</name>
    <dbReference type="NCBI Taxonomy" id="306542"/>
    <lineage>
        <taxon>Bacteria</taxon>
        <taxon>Bacillati</taxon>
        <taxon>Bacillota</taxon>
        <taxon>Bacilli</taxon>
        <taxon>Bacillales</taxon>
        <taxon>Paenibacillaceae</taxon>
        <taxon>Paenibacillus</taxon>
    </lineage>
</organism>
<feature type="transmembrane region" description="Helical" evidence="1">
    <location>
        <begin position="6"/>
        <end position="22"/>
    </location>
</feature>
<name>A0ABW5PHF2_9BACL</name>
<feature type="transmembrane region" description="Helical" evidence="1">
    <location>
        <begin position="34"/>
        <end position="55"/>
    </location>
</feature>
<comment type="caution">
    <text evidence="2">The sequence shown here is derived from an EMBL/GenBank/DDBJ whole genome shotgun (WGS) entry which is preliminary data.</text>
</comment>
<feature type="transmembrane region" description="Helical" evidence="1">
    <location>
        <begin position="166"/>
        <end position="191"/>
    </location>
</feature>
<dbReference type="InterPro" id="IPR049458">
    <property type="entry name" value="EpsG-like"/>
</dbReference>
<feature type="transmembrane region" description="Helical" evidence="1">
    <location>
        <begin position="99"/>
        <end position="122"/>
    </location>
</feature>
<dbReference type="EMBL" id="JBHUME010000009">
    <property type="protein sequence ID" value="MFD2613954.1"/>
    <property type="molecule type" value="Genomic_DNA"/>
</dbReference>
<sequence length="356" mass="41060">MSILWWNLLLAFGFSFLARYFAKPAGLTPYVKPNRLMVLCAMATLIFAAGMQSNIGDTFYYMHSYKTVDFHWQSIDYSGDFGFNLYQMGLQQFSSDPQILILVTALLTNLLIVSVLAGYSRLLEISVFVYITSGMFITSMNGIRQYLAAAIVFTAIRFLIKGQFWRYLLVILFAATIHKTALILIPIYFIVRRRAWTWQTAAILLAAVAVVFGFNQFTSILFSVIEDTQYAGYKTFSEGGANVLRVVVDGAPMIFAFLGRERLRRDFTGGDVIVNMSLIGLVFMIIATQNWIFARFAIYFGLYQLILITWIFHVFRHKDKKLIYYGVLVFYFVFYFYENVITLGLTYKSNWLPWLY</sequence>
<keyword evidence="1" id="KW-0812">Transmembrane</keyword>